<keyword evidence="2" id="KW-0813">Transport</keyword>
<dbReference type="AlphaFoldDB" id="A0A3R7QKX4"/>
<dbReference type="InterPro" id="IPR019594">
    <property type="entry name" value="Glu/Gly-bd"/>
</dbReference>
<feature type="transmembrane region" description="Helical" evidence="12">
    <location>
        <begin position="103"/>
        <end position="122"/>
    </location>
</feature>
<evidence type="ECO:0000259" key="13">
    <source>
        <dbReference type="Pfam" id="PF10613"/>
    </source>
</evidence>
<dbReference type="InterPro" id="IPR052192">
    <property type="entry name" value="Insect_Ionotropic_Sensory_Rcpt"/>
</dbReference>
<evidence type="ECO:0000256" key="9">
    <source>
        <dbReference type="ARBA" id="ARBA00023180"/>
    </source>
</evidence>
<evidence type="ECO:0000256" key="1">
    <source>
        <dbReference type="ARBA" id="ARBA00004651"/>
    </source>
</evidence>
<evidence type="ECO:0000256" key="2">
    <source>
        <dbReference type="ARBA" id="ARBA00022448"/>
    </source>
</evidence>
<evidence type="ECO:0000256" key="8">
    <source>
        <dbReference type="ARBA" id="ARBA00023170"/>
    </source>
</evidence>
<comment type="caution">
    <text evidence="14">The sequence shown here is derived from an EMBL/GenBank/DDBJ whole genome shotgun (WGS) entry which is preliminary data.</text>
</comment>
<evidence type="ECO:0000256" key="3">
    <source>
        <dbReference type="ARBA" id="ARBA00022475"/>
    </source>
</evidence>
<evidence type="ECO:0000256" key="10">
    <source>
        <dbReference type="ARBA" id="ARBA00023286"/>
    </source>
</evidence>
<dbReference type="GO" id="GO:0015276">
    <property type="term" value="F:ligand-gated monoatomic ion channel activity"/>
    <property type="evidence" value="ECO:0007669"/>
    <property type="project" value="InterPro"/>
</dbReference>
<accession>A0A3R7QKX4</accession>
<dbReference type="Gene3D" id="3.40.190.10">
    <property type="entry name" value="Periplasmic binding protein-like II"/>
    <property type="match status" value="4"/>
</dbReference>
<keyword evidence="15" id="KW-1185">Reference proteome</keyword>
<dbReference type="EMBL" id="QCYY01002394">
    <property type="protein sequence ID" value="ROT70727.1"/>
    <property type="molecule type" value="Genomic_DNA"/>
</dbReference>
<dbReference type="PANTHER" id="PTHR42643:SF24">
    <property type="entry name" value="IONOTROPIC RECEPTOR 60A"/>
    <property type="match status" value="1"/>
</dbReference>
<evidence type="ECO:0000256" key="5">
    <source>
        <dbReference type="ARBA" id="ARBA00022989"/>
    </source>
</evidence>
<evidence type="ECO:0000313" key="14">
    <source>
        <dbReference type="EMBL" id="ROT70727.1"/>
    </source>
</evidence>
<evidence type="ECO:0000256" key="11">
    <source>
        <dbReference type="ARBA" id="ARBA00023303"/>
    </source>
</evidence>
<gene>
    <name evidence="14" type="ORF">C7M84_010975</name>
</gene>
<dbReference type="SUPFAM" id="SSF53850">
    <property type="entry name" value="Periplasmic binding protein-like II"/>
    <property type="match status" value="1"/>
</dbReference>
<reference evidence="14 15" key="1">
    <citation type="submission" date="2018-04" db="EMBL/GenBank/DDBJ databases">
        <authorList>
            <person name="Zhang X."/>
            <person name="Yuan J."/>
            <person name="Li F."/>
            <person name="Xiang J."/>
        </authorList>
    </citation>
    <scope>NUCLEOTIDE SEQUENCE [LARGE SCALE GENOMIC DNA]</scope>
    <source>
        <tissue evidence="14">Muscle</tissue>
    </source>
</reference>
<keyword evidence="11" id="KW-0407">Ion channel</keyword>
<proteinExistence type="predicted"/>
<evidence type="ECO:0000256" key="6">
    <source>
        <dbReference type="ARBA" id="ARBA00023065"/>
    </source>
</evidence>
<dbReference type="GO" id="GO:0005886">
    <property type="term" value="C:plasma membrane"/>
    <property type="evidence" value="ECO:0007669"/>
    <property type="project" value="UniProtKB-SubCell"/>
</dbReference>
<name>A0A3R7QKX4_PENVA</name>
<keyword evidence="4 12" id="KW-0812">Transmembrane</keyword>
<dbReference type="Gene3D" id="1.10.287.70">
    <property type="match status" value="1"/>
</dbReference>
<reference evidence="14 15" key="2">
    <citation type="submission" date="2019-01" db="EMBL/GenBank/DDBJ databases">
        <title>The decoding of complex shrimp genome reveals the adaptation for benthos swimmer, frequently molting mechanism and breeding impact on genome.</title>
        <authorList>
            <person name="Sun Y."/>
            <person name="Gao Y."/>
            <person name="Yu Y."/>
        </authorList>
    </citation>
    <scope>NUCLEOTIDE SEQUENCE [LARGE SCALE GENOMIC DNA]</scope>
    <source>
        <tissue evidence="14">Muscle</tissue>
    </source>
</reference>
<keyword evidence="9" id="KW-0325">Glycoprotein</keyword>
<keyword evidence="3" id="KW-1003">Cell membrane</keyword>
<protein>
    <recommendedName>
        <fullName evidence="13">Ionotropic glutamate receptor L-glutamate and glycine-binding domain-containing protein</fullName>
    </recommendedName>
</protein>
<keyword evidence="7 12" id="KW-0472">Membrane</keyword>
<keyword evidence="8" id="KW-0675">Receptor</keyword>
<keyword evidence="6" id="KW-0406">Ion transport</keyword>
<dbReference type="Proteomes" id="UP000283509">
    <property type="component" value="Unassembled WGS sequence"/>
</dbReference>
<evidence type="ECO:0000256" key="7">
    <source>
        <dbReference type="ARBA" id="ARBA00023136"/>
    </source>
</evidence>
<dbReference type="Pfam" id="PF10613">
    <property type="entry name" value="Lig_chan-Glu_bd"/>
    <property type="match status" value="1"/>
</dbReference>
<evidence type="ECO:0000256" key="4">
    <source>
        <dbReference type="ARBA" id="ARBA00022692"/>
    </source>
</evidence>
<keyword evidence="10" id="KW-1071">Ligand-gated ion channel</keyword>
<evidence type="ECO:0000256" key="12">
    <source>
        <dbReference type="SAM" id="Phobius"/>
    </source>
</evidence>
<keyword evidence="5 12" id="KW-1133">Transmembrane helix</keyword>
<comment type="subcellular location">
    <subcellularLocation>
        <location evidence="1">Cell membrane</location>
        <topology evidence="1">Multi-pass membrane protein</topology>
    </subcellularLocation>
</comment>
<dbReference type="OrthoDB" id="6117597at2759"/>
<dbReference type="PANTHER" id="PTHR42643">
    <property type="entry name" value="IONOTROPIC RECEPTOR 20A-RELATED"/>
    <property type="match status" value="1"/>
</dbReference>
<feature type="domain" description="Ionotropic glutamate receptor L-glutamate and glycine-binding" evidence="13">
    <location>
        <begin position="17"/>
        <end position="83"/>
    </location>
</feature>
<sequence length="319" mass="35723">MISVGKDTQKPLPFPLAHSYTCHEVRDGQWDAVTQGEWSGLVGEVARGEADNAIASLTISQQRSTVVDFLVSVAVSGYRIPLKRPSNSDYMWTVYTKQFEGDAWLVTAALTVVLAVLVFLVLRLSRREEELSPSWSAFTVLGIMFGQGSILEFRSPAGRVLMGLEDIHRDPSVTFGKPSPPPTRAWRTSTGTLGDLWQALPPPPPHEGLEDIHRDPSVTFGKPPPHEGLEDIHRDPRSTTPIYRSIYQSLKAEDTVGSTEEGMRRIYRERYAFLVWELFHTLNYQGDCESYLLPQKYFTDRASFVLAKGSPLAPLFNNV</sequence>
<organism evidence="14 15">
    <name type="scientific">Penaeus vannamei</name>
    <name type="common">Whiteleg shrimp</name>
    <name type="synonym">Litopenaeus vannamei</name>
    <dbReference type="NCBI Taxonomy" id="6689"/>
    <lineage>
        <taxon>Eukaryota</taxon>
        <taxon>Metazoa</taxon>
        <taxon>Ecdysozoa</taxon>
        <taxon>Arthropoda</taxon>
        <taxon>Crustacea</taxon>
        <taxon>Multicrustacea</taxon>
        <taxon>Malacostraca</taxon>
        <taxon>Eumalacostraca</taxon>
        <taxon>Eucarida</taxon>
        <taxon>Decapoda</taxon>
        <taxon>Dendrobranchiata</taxon>
        <taxon>Penaeoidea</taxon>
        <taxon>Penaeidae</taxon>
        <taxon>Penaeus</taxon>
    </lineage>
</organism>
<evidence type="ECO:0000313" key="15">
    <source>
        <dbReference type="Proteomes" id="UP000283509"/>
    </source>
</evidence>